<comment type="caution">
    <text evidence="2">The sequence shown here is derived from an EMBL/GenBank/DDBJ whole genome shotgun (WGS) entry which is preliminary data.</text>
</comment>
<keyword evidence="1" id="KW-0472">Membrane</keyword>
<keyword evidence="1" id="KW-0812">Transmembrane</keyword>
<sequence length="133" mass="15938">MTEKQFKEWLRASNESMMKQQQLMLYLQIVLTFSLVLYVIRWLPVILMILGLIIAIGIYKKSFDEPAYINLSLFSLDDNLPKEKESWYYKDPRYPSGVMLLKSNLTQVIKYNNYLGYRILIYILLTMMWYLIS</sequence>
<gene>
    <name evidence="2" type="ORF">I6N95_11695</name>
</gene>
<reference evidence="2" key="1">
    <citation type="submission" date="2020-12" db="EMBL/GenBank/DDBJ databases">
        <title>Vagococcus allomyrinae sp. nov. and Enterococcus lavae sp. nov., isolated from the larvae of Allomyrina dichotoma.</title>
        <authorList>
            <person name="Lee S.D."/>
        </authorList>
    </citation>
    <scope>NUCLEOTIDE SEQUENCE</scope>
    <source>
        <strain evidence="2">BWB3-3</strain>
    </source>
</reference>
<evidence type="ECO:0000313" key="2">
    <source>
        <dbReference type="EMBL" id="MBP1041671.1"/>
    </source>
</evidence>
<keyword evidence="1" id="KW-1133">Transmembrane helix</keyword>
<dbReference type="RefSeq" id="WP_209527959.1">
    <property type="nucleotide sequence ID" value="NZ_JAEEGA010000007.1"/>
</dbReference>
<organism evidence="2 3">
    <name type="scientific">Vagococcus allomyrinae</name>
    <dbReference type="NCBI Taxonomy" id="2794353"/>
    <lineage>
        <taxon>Bacteria</taxon>
        <taxon>Bacillati</taxon>
        <taxon>Bacillota</taxon>
        <taxon>Bacilli</taxon>
        <taxon>Lactobacillales</taxon>
        <taxon>Enterococcaceae</taxon>
        <taxon>Vagococcus</taxon>
    </lineage>
</organism>
<dbReference type="Proteomes" id="UP000674938">
    <property type="component" value="Unassembled WGS sequence"/>
</dbReference>
<proteinExistence type="predicted"/>
<name>A0A940P8L0_9ENTE</name>
<evidence type="ECO:0000256" key="1">
    <source>
        <dbReference type="SAM" id="Phobius"/>
    </source>
</evidence>
<dbReference type="EMBL" id="JAEEGA010000007">
    <property type="protein sequence ID" value="MBP1041671.1"/>
    <property type="molecule type" value="Genomic_DNA"/>
</dbReference>
<keyword evidence="3" id="KW-1185">Reference proteome</keyword>
<accession>A0A940P8L0</accession>
<protein>
    <submittedName>
        <fullName evidence="2">Uncharacterized protein</fullName>
    </submittedName>
</protein>
<feature type="transmembrane region" description="Helical" evidence="1">
    <location>
        <begin position="114"/>
        <end position="132"/>
    </location>
</feature>
<feature type="transmembrane region" description="Helical" evidence="1">
    <location>
        <begin position="25"/>
        <end position="58"/>
    </location>
</feature>
<dbReference type="AlphaFoldDB" id="A0A940P8L0"/>
<evidence type="ECO:0000313" key="3">
    <source>
        <dbReference type="Proteomes" id="UP000674938"/>
    </source>
</evidence>